<dbReference type="PANTHER" id="PTHR47829:SF1">
    <property type="entry name" value="HAD FAMILY PHOSPHATASE"/>
    <property type="match status" value="1"/>
</dbReference>
<dbReference type="InterPro" id="IPR041726">
    <property type="entry name" value="ACAD10_11_N"/>
</dbReference>
<accession>A0A7R8WVH4</accession>
<dbReference type="SUPFAM" id="SSF56112">
    <property type="entry name" value="Protein kinase-like (PK-like)"/>
    <property type="match status" value="1"/>
</dbReference>
<proteinExistence type="predicted"/>
<reference evidence="2" key="1">
    <citation type="submission" date="2020-11" db="EMBL/GenBank/DDBJ databases">
        <authorList>
            <person name="Tran Van P."/>
        </authorList>
    </citation>
    <scope>NUCLEOTIDE SEQUENCE</scope>
</reference>
<protein>
    <recommendedName>
        <fullName evidence="1">Aminoglycoside phosphotransferase domain-containing protein</fullName>
    </recommendedName>
</protein>
<dbReference type="PANTHER" id="PTHR47829">
    <property type="entry name" value="HYDROLASE, PUTATIVE (AFU_ORTHOLOGUE AFUA_1G12880)-RELATED"/>
    <property type="match status" value="1"/>
</dbReference>
<feature type="domain" description="Aminoglycoside phosphotransferase" evidence="1">
    <location>
        <begin position="41"/>
        <end position="273"/>
    </location>
</feature>
<dbReference type="EMBL" id="OB674327">
    <property type="protein sequence ID" value="CAD7235712.1"/>
    <property type="molecule type" value="Genomic_DNA"/>
</dbReference>
<dbReference type="InterPro" id="IPR052898">
    <property type="entry name" value="ACAD10-like"/>
</dbReference>
<dbReference type="AlphaFoldDB" id="A0A7R8WVH4"/>
<dbReference type="InterPro" id="IPR018163">
    <property type="entry name" value="Thr/Ala-tRNA-synth_IIc_edit"/>
</dbReference>
<dbReference type="InterPro" id="IPR011009">
    <property type="entry name" value="Kinase-like_dom_sf"/>
</dbReference>
<sequence length="430" mass="49245">MSTNTFNAPGEIKPSNEFDIEKFHQWFRANSENVPEQLPAVKQFSGGASNLTFSIDYGNDQSYIMRTSPPGYKAASAHDMGRESTIMSSIKDHFPYVPKIYGFCDDEAVIGRDFFIMEYLKGFIPSTRIPESLNWNSDDMQKLNLAFIDRLVDLHQMDYKSCGLDSINKGSGYLQRQVRGWSGRYQKARTWNVPSCKRLMKWLEDNIPKEEYLCLIHNDYRLDNVVINPKDSSDIIGILDWELSTIGDALSDVGTLLTYWIEAKDPRLFKTMSKQPSHMAGMLTREEIIDYYSSKMGIKSDNWIFYQVFGAFKLIVIAQQIYYRNVISALVNQKQVEINSPIEADADLVLLRWEDDLGKKAFWHSSAHLLAQALVQLYPKAKLTIGPPIEQGFYYDVDFGGEGPSENDFSKIEALMLENARKGSDFELYM</sequence>
<organism evidence="2">
    <name type="scientific">Cyprideis torosa</name>
    <dbReference type="NCBI Taxonomy" id="163714"/>
    <lineage>
        <taxon>Eukaryota</taxon>
        <taxon>Metazoa</taxon>
        <taxon>Ecdysozoa</taxon>
        <taxon>Arthropoda</taxon>
        <taxon>Crustacea</taxon>
        <taxon>Oligostraca</taxon>
        <taxon>Ostracoda</taxon>
        <taxon>Podocopa</taxon>
        <taxon>Podocopida</taxon>
        <taxon>Cytherocopina</taxon>
        <taxon>Cytheroidea</taxon>
        <taxon>Cytherideidae</taxon>
        <taxon>Cyprideis</taxon>
    </lineage>
</organism>
<dbReference type="InterPro" id="IPR002575">
    <property type="entry name" value="Aminoglycoside_PTrfase"/>
</dbReference>
<dbReference type="GO" id="GO:0000166">
    <property type="term" value="F:nucleotide binding"/>
    <property type="evidence" value="ECO:0007669"/>
    <property type="project" value="InterPro"/>
</dbReference>
<evidence type="ECO:0000259" key="1">
    <source>
        <dbReference type="Pfam" id="PF01636"/>
    </source>
</evidence>
<dbReference type="Gene3D" id="3.30.200.20">
    <property type="entry name" value="Phosphorylase Kinase, domain 1"/>
    <property type="match status" value="1"/>
</dbReference>
<dbReference type="Gene3D" id="3.30.980.10">
    <property type="entry name" value="Threonyl-trna Synthetase, Chain A, domain 2"/>
    <property type="match status" value="1"/>
</dbReference>
<dbReference type="CDD" id="cd05154">
    <property type="entry name" value="ACAD10_11_N-like"/>
    <property type="match status" value="1"/>
</dbReference>
<evidence type="ECO:0000313" key="2">
    <source>
        <dbReference type="EMBL" id="CAD7235712.1"/>
    </source>
</evidence>
<dbReference type="OrthoDB" id="8300107at2759"/>
<name>A0A7R8WVH4_9CRUS</name>
<gene>
    <name evidence="2" type="ORF">CTOB1V02_LOCUS13527</name>
</gene>
<dbReference type="Gene3D" id="3.90.1200.10">
    <property type="match status" value="1"/>
</dbReference>
<dbReference type="SUPFAM" id="SSF55186">
    <property type="entry name" value="ThrRS/AlaRS common domain"/>
    <property type="match status" value="1"/>
</dbReference>
<dbReference type="Pfam" id="PF01636">
    <property type="entry name" value="APH"/>
    <property type="match status" value="1"/>
</dbReference>
<feature type="non-terminal residue" evidence="2">
    <location>
        <position position="430"/>
    </location>
</feature>